<proteinExistence type="predicted"/>
<protein>
    <submittedName>
        <fullName evidence="2">Uncharacterized protein</fullName>
    </submittedName>
</protein>
<evidence type="ECO:0000313" key="2">
    <source>
        <dbReference type="EMBL" id="KIV84772.1"/>
    </source>
</evidence>
<sequence length="537" mass="58610">MSTNTTGCVWNGYPYLAQAFKEGHMQADARLVVHDGVLRREISSVMLPNDTNMNPNQVRAWALSSNMIAGLYSSILADAWWKAILLPSPSLPLATQNLHFRAINGTQALVDSLLPLVRSQCIYGVIEDLAENASSTQQDFPVILTYTGNPDLTYRIQVQNMSSFKPTMRWIPIPAGPSPTNNDSVFLDHYPRAFAFIQVPAQRSNTSGITLACSVDTHWVPGTNTATGVAYDQTTITQTATLRQQDADTLLAWQWNKRSDSNTAPTFSPAPGWVPVLLAADWLDTLTPAMEDGSPGRSTLALALDELVNGADAEVDIESIAASFATLLATQIVDGMSRLGFSDNAGEPADPDAAWYNVMSTWDKNQANITDGVCHYMPDMLKRLITGKGNLVPRYGVDTGRMTKLIFSVIIQGYGYHANSTAYYLALTVLFVYVVLALSHTSYTLFRRSSSHAWGSFTEMLALCLVSNPPPVNVLKNTSGGIACHTTFRKRFMVRVSQVSSANITDPVEELQLVHDEDPAAQRMGVVVAGRVYGSMA</sequence>
<gene>
    <name evidence="2" type="ORF">PV11_00530</name>
</gene>
<dbReference type="EMBL" id="KN846951">
    <property type="protein sequence ID" value="KIV84772.1"/>
    <property type="molecule type" value="Genomic_DNA"/>
</dbReference>
<keyword evidence="1" id="KW-0472">Membrane</keyword>
<dbReference type="HOGENOM" id="CLU_507168_0_0_1"/>
<name>A0A0D1YPN4_9EURO</name>
<evidence type="ECO:0000256" key="1">
    <source>
        <dbReference type="SAM" id="Phobius"/>
    </source>
</evidence>
<reference evidence="2 3" key="1">
    <citation type="submission" date="2015-01" db="EMBL/GenBank/DDBJ databases">
        <title>The Genome Sequence of Exophiala sideris CBS121828.</title>
        <authorList>
            <consortium name="The Broad Institute Genomics Platform"/>
            <person name="Cuomo C."/>
            <person name="de Hoog S."/>
            <person name="Gorbushina A."/>
            <person name="Stielow B."/>
            <person name="Teixiera M."/>
            <person name="Abouelleil A."/>
            <person name="Chapman S.B."/>
            <person name="Priest M."/>
            <person name="Young S.K."/>
            <person name="Wortman J."/>
            <person name="Nusbaum C."/>
            <person name="Birren B."/>
        </authorList>
    </citation>
    <scope>NUCLEOTIDE SEQUENCE [LARGE SCALE GENOMIC DNA]</scope>
    <source>
        <strain evidence="2 3">CBS 121828</strain>
    </source>
</reference>
<organism evidence="2 3">
    <name type="scientific">Exophiala sideris</name>
    <dbReference type="NCBI Taxonomy" id="1016849"/>
    <lineage>
        <taxon>Eukaryota</taxon>
        <taxon>Fungi</taxon>
        <taxon>Dikarya</taxon>
        <taxon>Ascomycota</taxon>
        <taxon>Pezizomycotina</taxon>
        <taxon>Eurotiomycetes</taxon>
        <taxon>Chaetothyriomycetidae</taxon>
        <taxon>Chaetothyriales</taxon>
        <taxon>Herpotrichiellaceae</taxon>
        <taxon>Exophiala</taxon>
    </lineage>
</organism>
<dbReference type="OrthoDB" id="5342924at2759"/>
<evidence type="ECO:0000313" key="3">
    <source>
        <dbReference type="Proteomes" id="UP000053599"/>
    </source>
</evidence>
<dbReference type="AlphaFoldDB" id="A0A0D1YPN4"/>
<keyword evidence="1" id="KW-0812">Transmembrane</keyword>
<dbReference type="Proteomes" id="UP000053599">
    <property type="component" value="Unassembled WGS sequence"/>
</dbReference>
<dbReference type="STRING" id="1016849.A0A0D1YPN4"/>
<accession>A0A0D1YPN4</accession>
<keyword evidence="1" id="KW-1133">Transmembrane helix</keyword>
<feature type="transmembrane region" description="Helical" evidence="1">
    <location>
        <begin position="422"/>
        <end position="446"/>
    </location>
</feature>